<keyword evidence="12" id="KW-1185">Reference proteome</keyword>
<evidence type="ECO:0000256" key="7">
    <source>
        <dbReference type="ARBA" id="ARBA00023136"/>
    </source>
</evidence>
<evidence type="ECO:0000256" key="9">
    <source>
        <dbReference type="RuleBase" id="RU369079"/>
    </source>
</evidence>
<feature type="transmembrane region" description="Helical" evidence="9">
    <location>
        <begin position="96"/>
        <end position="116"/>
    </location>
</feature>
<dbReference type="GO" id="GO:0005886">
    <property type="term" value="C:plasma membrane"/>
    <property type="evidence" value="ECO:0007669"/>
    <property type="project" value="UniProtKB-SubCell"/>
</dbReference>
<dbReference type="InterPro" id="IPR055348">
    <property type="entry name" value="DctQ"/>
</dbReference>
<dbReference type="RefSeq" id="WP_189612235.1">
    <property type="nucleotide sequence ID" value="NZ_BMXR01000012.1"/>
</dbReference>
<evidence type="ECO:0000259" key="10">
    <source>
        <dbReference type="Pfam" id="PF04290"/>
    </source>
</evidence>
<evidence type="ECO:0000256" key="3">
    <source>
        <dbReference type="ARBA" id="ARBA00022475"/>
    </source>
</evidence>
<dbReference type="InterPro" id="IPR007387">
    <property type="entry name" value="TRAP_DctQ"/>
</dbReference>
<protein>
    <recommendedName>
        <fullName evidence="9">TRAP transporter small permease protein</fullName>
    </recommendedName>
</protein>
<feature type="domain" description="Tripartite ATP-independent periplasmic transporters DctQ component" evidence="10">
    <location>
        <begin position="26"/>
        <end position="157"/>
    </location>
</feature>
<dbReference type="Proteomes" id="UP000626148">
    <property type="component" value="Unassembled WGS sequence"/>
</dbReference>
<keyword evidence="4 9" id="KW-0997">Cell inner membrane</keyword>
<dbReference type="PANTHER" id="PTHR35011">
    <property type="entry name" value="2,3-DIKETO-L-GULONATE TRAP TRANSPORTER SMALL PERMEASE PROTEIN YIAM"/>
    <property type="match status" value="1"/>
</dbReference>
<feature type="transmembrane region" description="Helical" evidence="9">
    <location>
        <begin position="57"/>
        <end position="75"/>
    </location>
</feature>
<keyword evidence="3" id="KW-1003">Cell membrane</keyword>
<comment type="similarity">
    <text evidence="8 9">Belongs to the TRAP transporter small permease family.</text>
</comment>
<keyword evidence="6 9" id="KW-1133">Transmembrane helix</keyword>
<organism evidence="11 12">
    <name type="scientific">Saccharospirillum salsuginis</name>
    <dbReference type="NCBI Taxonomy" id="418750"/>
    <lineage>
        <taxon>Bacteria</taxon>
        <taxon>Pseudomonadati</taxon>
        <taxon>Pseudomonadota</taxon>
        <taxon>Gammaproteobacteria</taxon>
        <taxon>Oceanospirillales</taxon>
        <taxon>Saccharospirillaceae</taxon>
        <taxon>Saccharospirillum</taxon>
    </lineage>
</organism>
<evidence type="ECO:0000256" key="1">
    <source>
        <dbReference type="ARBA" id="ARBA00004429"/>
    </source>
</evidence>
<dbReference type="GO" id="GO:0022857">
    <property type="term" value="F:transmembrane transporter activity"/>
    <property type="evidence" value="ECO:0007669"/>
    <property type="project" value="UniProtKB-UniRule"/>
</dbReference>
<comment type="subcellular location">
    <subcellularLocation>
        <location evidence="1 9">Cell inner membrane</location>
        <topology evidence="1 9">Multi-pass membrane protein</topology>
    </subcellularLocation>
</comment>
<keyword evidence="2 9" id="KW-0813">Transport</keyword>
<keyword evidence="5 9" id="KW-0812">Transmembrane</keyword>
<dbReference type="AlphaFoldDB" id="A0A918NI25"/>
<gene>
    <name evidence="11" type="ORF">GCM10007392_40980</name>
</gene>
<keyword evidence="7 9" id="KW-0472">Membrane</keyword>
<name>A0A918NI25_9GAMM</name>
<proteinExistence type="inferred from homology"/>
<evidence type="ECO:0000256" key="2">
    <source>
        <dbReference type="ARBA" id="ARBA00022448"/>
    </source>
</evidence>
<accession>A0A918NI25</accession>
<dbReference type="EMBL" id="BMXR01000012">
    <property type="protein sequence ID" value="GGX69092.1"/>
    <property type="molecule type" value="Genomic_DNA"/>
</dbReference>
<feature type="transmembrane region" description="Helical" evidence="9">
    <location>
        <begin position="12"/>
        <end position="37"/>
    </location>
</feature>
<comment type="caution">
    <text evidence="11">The sequence shown here is derived from an EMBL/GenBank/DDBJ whole genome shotgun (WGS) entry which is preliminary data.</text>
</comment>
<feature type="transmembrane region" description="Helical" evidence="9">
    <location>
        <begin position="136"/>
        <end position="160"/>
    </location>
</feature>
<evidence type="ECO:0000256" key="5">
    <source>
        <dbReference type="ARBA" id="ARBA00022692"/>
    </source>
</evidence>
<comment type="subunit">
    <text evidence="9">The complex comprises the extracytoplasmic solute receptor protein and the two transmembrane proteins.</text>
</comment>
<evidence type="ECO:0000256" key="6">
    <source>
        <dbReference type="ARBA" id="ARBA00022989"/>
    </source>
</evidence>
<dbReference type="Pfam" id="PF04290">
    <property type="entry name" value="DctQ"/>
    <property type="match status" value="1"/>
</dbReference>
<evidence type="ECO:0000313" key="12">
    <source>
        <dbReference type="Proteomes" id="UP000626148"/>
    </source>
</evidence>
<comment type="function">
    <text evidence="9">Part of the tripartite ATP-independent periplasmic (TRAP) transport system.</text>
</comment>
<reference evidence="11" key="2">
    <citation type="submission" date="2020-09" db="EMBL/GenBank/DDBJ databases">
        <authorList>
            <person name="Sun Q."/>
            <person name="Kim S."/>
        </authorList>
    </citation>
    <scope>NUCLEOTIDE SEQUENCE</scope>
    <source>
        <strain evidence="11">KCTC 22169</strain>
    </source>
</reference>
<sequence>MRTLINWIRQAAFVLNVIGGAFLVVMLVAVLIDILTRTVFGLTGGRLDLTFQGSFEIVRYGLLLSLTFAMPYALPRAQVVVDLFTDNLPEWMKERLAGVYTLFFGVFGFLMSYRMVESAHAAVASGETTQDLLIPMQYIYVLTAVGMFMLGLRGVSVAYAEFFLKEKEIQVTGDAS</sequence>
<reference evidence="11" key="1">
    <citation type="journal article" date="2014" name="Int. J. Syst. Evol. Microbiol.">
        <title>Complete genome sequence of Corynebacterium casei LMG S-19264T (=DSM 44701T), isolated from a smear-ripened cheese.</title>
        <authorList>
            <consortium name="US DOE Joint Genome Institute (JGI-PGF)"/>
            <person name="Walter F."/>
            <person name="Albersmeier A."/>
            <person name="Kalinowski J."/>
            <person name="Ruckert C."/>
        </authorList>
    </citation>
    <scope>NUCLEOTIDE SEQUENCE</scope>
    <source>
        <strain evidence="11">KCTC 22169</strain>
    </source>
</reference>
<evidence type="ECO:0000256" key="8">
    <source>
        <dbReference type="ARBA" id="ARBA00038436"/>
    </source>
</evidence>
<evidence type="ECO:0000313" key="11">
    <source>
        <dbReference type="EMBL" id="GGX69092.1"/>
    </source>
</evidence>
<evidence type="ECO:0000256" key="4">
    <source>
        <dbReference type="ARBA" id="ARBA00022519"/>
    </source>
</evidence>